<feature type="compositionally biased region" description="Low complexity" evidence="1">
    <location>
        <begin position="75"/>
        <end position="89"/>
    </location>
</feature>
<evidence type="ECO:0000313" key="3">
    <source>
        <dbReference type="Proteomes" id="UP001419268"/>
    </source>
</evidence>
<reference evidence="2 3" key="1">
    <citation type="submission" date="2024-01" db="EMBL/GenBank/DDBJ databases">
        <title>Genome assemblies of Stephania.</title>
        <authorList>
            <person name="Yang L."/>
        </authorList>
    </citation>
    <scope>NUCLEOTIDE SEQUENCE [LARGE SCALE GENOMIC DNA]</scope>
    <source>
        <strain evidence="2">JXDWG</strain>
        <tissue evidence="2">Leaf</tissue>
    </source>
</reference>
<feature type="compositionally biased region" description="Low complexity" evidence="1">
    <location>
        <begin position="19"/>
        <end position="28"/>
    </location>
</feature>
<accession>A0AAP0EKW6</accession>
<feature type="compositionally biased region" description="Basic residues" evidence="1">
    <location>
        <begin position="29"/>
        <end position="41"/>
    </location>
</feature>
<dbReference type="AlphaFoldDB" id="A0AAP0EKW6"/>
<evidence type="ECO:0000256" key="1">
    <source>
        <dbReference type="SAM" id="MobiDB-lite"/>
    </source>
</evidence>
<dbReference type="Proteomes" id="UP001419268">
    <property type="component" value="Unassembled WGS sequence"/>
</dbReference>
<keyword evidence="3" id="KW-1185">Reference proteome</keyword>
<feature type="region of interest" description="Disordered" evidence="1">
    <location>
        <begin position="1"/>
        <end position="114"/>
    </location>
</feature>
<comment type="caution">
    <text evidence="2">The sequence shown here is derived from an EMBL/GenBank/DDBJ whole genome shotgun (WGS) entry which is preliminary data.</text>
</comment>
<name>A0AAP0EKW6_9MAGN</name>
<gene>
    <name evidence="2" type="ORF">Scep_025509</name>
</gene>
<organism evidence="2 3">
    <name type="scientific">Stephania cephalantha</name>
    <dbReference type="NCBI Taxonomy" id="152367"/>
    <lineage>
        <taxon>Eukaryota</taxon>
        <taxon>Viridiplantae</taxon>
        <taxon>Streptophyta</taxon>
        <taxon>Embryophyta</taxon>
        <taxon>Tracheophyta</taxon>
        <taxon>Spermatophyta</taxon>
        <taxon>Magnoliopsida</taxon>
        <taxon>Ranunculales</taxon>
        <taxon>Menispermaceae</taxon>
        <taxon>Menispermoideae</taxon>
        <taxon>Cissampelideae</taxon>
        <taxon>Stephania</taxon>
    </lineage>
</organism>
<proteinExistence type="predicted"/>
<protein>
    <submittedName>
        <fullName evidence="2">Uncharacterized protein</fullName>
    </submittedName>
</protein>
<evidence type="ECO:0000313" key="2">
    <source>
        <dbReference type="EMBL" id="KAK9094040.1"/>
    </source>
</evidence>
<dbReference type="EMBL" id="JBBNAG010000011">
    <property type="protein sequence ID" value="KAK9094040.1"/>
    <property type="molecule type" value="Genomic_DNA"/>
</dbReference>
<feature type="compositionally biased region" description="Gly residues" evidence="1">
    <location>
        <begin position="58"/>
        <end position="74"/>
    </location>
</feature>
<sequence length="190" mass="19905">MAAETEARSSSSGEDATRAGRGPAARTAARGRHGGRERRFQRPGGGAAVGMMMSGGAASNGGRDGGAFARGGGARTAAPAEAASAATRAVNGVEQRHGGSLSDRSIPDETQQQWTMRRDFDEARRRDGLLEVQQATPRPKTRVSLALPQLYDPDPVAPTLDLTGFYLLGLVILVFDGVQIHSPARGMLHS</sequence>